<evidence type="ECO:0000256" key="2">
    <source>
        <dbReference type="ARBA" id="ARBA00005636"/>
    </source>
</evidence>
<keyword evidence="5" id="KW-0934">Plastid</keyword>
<proteinExistence type="inferred from homology"/>
<reference evidence="12 13" key="1">
    <citation type="journal article" date="2020" name="bioRxiv">
        <title>Sequence and annotation of 42 cannabis genomes reveals extensive copy number variation in cannabinoid synthesis and pathogen resistance genes.</title>
        <authorList>
            <person name="Mckernan K.J."/>
            <person name="Helbert Y."/>
            <person name="Kane L.T."/>
            <person name="Ebling H."/>
            <person name="Zhang L."/>
            <person name="Liu B."/>
            <person name="Eaton Z."/>
            <person name="Mclaughlin S."/>
            <person name="Kingan S."/>
            <person name="Baybayan P."/>
            <person name="Concepcion G."/>
            <person name="Jordan M."/>
            <person name="Riva A."/>
            <person name="Barbazuk W."/>
            <person name="Harkins T."/>
        </authorList>
    </citation>
    <scope>NUCLEOTIDE SEQUENCE [LARGE SCALE GENOMIC DNA]</scope>
    <source>
        <strain evidence="13">cv. Jamaican Lion 4</strain>
        <tissue evidence="12">Leaf</tissue>
    </source>
</reference>
<dbReference type="NCBIfam" id="TIGR01171">
    <property type="entry name" value="rplB_bact"/>
    <property type="match status" value="1"/>
</dbReference>
<evidence type="ECO:0000256" key="8">
    <source>
        <dbReference type="RuleBase" id="RU003485"/>
    </source>
</evidence>
<gene>
    <name evidence="12" type="ORF">G4B88_004362</name>
</gene>
<dbReference type="Gene3D" id="2.40.50.140">
    <property type="entry name" value="Nucleic acid-binding proteins"/>
    <property type="match status" value="1"/>
</dbReference>
<name>A0A7J6I145_CANSA</name>
<evidence type="ECO:0000256" key="1">
    <source>
        <dbReference type="ARBA" id="ARBA00004474"/>
    </source>
</evidence>
<dbReference type="InterPro" id="IPR002171">
    <property type="entry name" value="Ribosomal_uL2"/>
</dbReference>
<dbReference type="InterPro" id="IPR014722">
    <property type="entry name" value="Rib_uL2_dom2"/>
</dbReference>
<dbReference type="SUPFAM" id="SSF50104">
    <property type="entry name" value="Translation proteins SH3-like domain"/>
    <property type="match status" value="1"/>
</dbReference>
<dbReference type="InterPro" id="IPR022671">
    <property type="entry name" value="Ribosomal_uL2_CS"/>
</dbReference>
<dbReference type="InterPro" id="IPR012340">
    <property type="entry name" value="NA-bd_OB-fold"/>
</dbReference>
<feature type="region of interest" description="Disordered" evidence="9">
    <location>
        <begin position="281"/>
        <end position="313"/>
    </location>
</feature>
<dbReference type="PANTHER" id="PTHR13691:SF5">
    <property type="entry name" value="LARGE RIBOSOMAL SUBUNIT PROTEIN UL2M"/>
    <property type="match status" value="1"/>
</dbReference>
<dbReference type="InterPro" id="IPR005880">
    <property type="entry name" value="Ribosomal_uL2_bac/org-type"/>
</dbReference>
<evidence type="ECO:0000256" key="5">
    <source>
        <dbReference type="ARBA" id="ARBA00022640"/>
    </source>
</evidence>
<dbReference type="InterPro" id="IPR008991">
    <property type="entry name" value="Translation_prot_SH3-like_sf"/>
</dbReference>
<dbReference type="EMBL" id="JAATIQ010000014">
    <property type="protein sequence ID" value="KAF4400819.1"/>
    <property type="molecule type" value="Genomic_DNA"/>
</dbReference>
<dbReference type="PANTHER" id="PTHR13691">
    <property type="entry name" value="RIBOSOMAL PROTEIN L2"/>
    <property type="match status" value="1"/>
</dbReference>
<evidence type="ECO:0000256" key="6">
    <source>
        <dbReference type="ARBA" id="ARBA00022980"/>
    </source>
</evidence>
<dbReference type="Gene3D" id="2.30.30.30">
    <property type="match status" value="1"/>
</dbReference>
<dbReference type="SMART" id="SM01382">
    <property type="entry name" value="Ribosomal_L2_C"/>
    <property type="match status" value="1"/>
</dbReference>
<dbReference type="InterPro" id="IPR005732">
    <property type="entry name" value="Ribosomal_uS19_bac-type"/>
</dbReference>
<dbReference type="HAMAP" id="MF_01320_B">
    <property type="entry name" value="Ribosomal_uL2_B"/>
    <property type="match status" value="1"/>
</dbReference>
<evidence type="ECO:0008006" key="14">
    <source>
        <dbReference type="Google" id="ProtNLM"/>
    </source>
</evidence>
<dbReference type="FunFam" id="2.40.50.140:FF:000029">
    <property type="entry name" value="50S ribosomal protein L2, chloroplastic"/>
    <property type="match status" value="1"/>
</dbReference>
<dbReference type="FunFam" id="4.10.950.10:FF:000001">
    <property type="entry name" value="50S ribosomal protein L2"/>
    <property type="match status" value="1"/>
</dbReference>
<evidence type="ECO:0000313" key="13">
    <source>
        <dbReference type="Proteomes" id="UP000583929"/>
    </source>
</evidence>
<dbReference type="GO" id="GO:0016740">
    <property type="term" value="F:transferase activity"/>
    <property type="evidence" value="ECO:0007669"/>
    <property type="project" value="InterPro"/>
</dbReference>
<dbReference type="GO" id="GO:0003735">
    <property type="term" value="F:structural constituent of ribosome"/>
    <property type="evidence" value="ECO:0007669"/>
    <property type="project" value="InterPro"/>
</dbReference>
<dbReference type="SUPFAM" id="SSF54570">
    <property type="entry name" value="Ribosomal protein S19"/>
    <property type="match status" value="1"/>
</dbReference>
<comment type="subcellular location">
    <subcellularLocation>
        <location evidence="1">Plastid</location>
    </subcellularLocation>
</comment>
<dbReference type="InterPro" id="IPR014726">
    <property type="entry name" value="Ribosomal_uL2_dom3"/>
</dbReference>
<dbReference type="AlphaFoldDB" id="A0A7J6I145"/>
<dbReference type="Proteomes" id="UP000583929">
    <property type="component" value="Unassembled WGS sequence"/>
</dbReference>
<comment type="subunit">
    <text evidence="4">Part of the 50S ribosomal subunit.</text>
</comment>
<dbReference type="NCBIfam" id="TIGR01050">
    <property type="entry name" value="rpsS_bact"/>
    <property type="match status" value="1"/>
</dbReference>
<dbReference type="InterPro" id="IPR023575">
    <property type="entry name" value="Ribosomal_uS19_SF"/>
</dbReference>
<dbReference type="SUPFAM" id="SSF50249">
    <property type="entry name" value="Nucleic acid-binding proteins"/>
    <property type="match status" value="1"/>
</dbReference>
<dbReference type="GO" id="GO:0005762">
    <property type="term" value="C:mitochondrial large ribosomal subunit"/>
    <property type="evidence" value="ECO:0007669"/>
    <property type="project" value="TreeGrafter"/>
</dbReference>
<dbReference type="InterPro" id="IPR020934">
    <property type="entry name" value="Ribosomal_uS19_CS"/>
</dbReference>
<feature type="region of interest" description="Disordered" evidence="9">
    <location>
        <begin position="1"/>
        <end position="24"/>
    </location>
</feature>
<evidence type="ECO:0000313" key="12">
    <source>
        <dbReference type="EMBL" id="KAF4400819.1"/>
    </source>
</evidence>
<dbReference type="Pfam" id="PF00203">
    <property type="entry name" value="Ribosomal_S19"/>
    <property type="match status" value="1"/>
</dbReference>
<dbReference type="InterPro" id="IPR002222">
    <property type="entry name" value="Ribosomal_uS19"/>
</dbReference>
<evidence type="ECO:0000259" key="11">
    <source>
        <dbReference type="SMART" id="SM01383"/>
    </source>
</evidence>
<dbReference type="GO" id="GO:0009536">
    <property type="term" value="C:plastid"/>
    <property type="evidence" value="ECO:0007669"/>
    <property type="project" value="UniProtKB-SubCell"/>
</dbReference>
<dbReference type="InterPro" id="IPR022666">
    <property type="entry name" value="Ribosomal_uL2_RNA-bd_dom"/>
</dbReference>
<organism evidence="12 13">
    <name type="scientific">Cannabis sativa</name>
    <name type="common">Hemp</name>
    <name type="synonym">Marijuana</name>
    <dbReference type="NCBI Taxonomy" id="3483"/>
    <lineage>
        <taxon>Eukaryota</taxon>
        <taxon>Viridiplantae</taxon>
        <taxon>Streptophyta</taxon>
        <taxon>Embryophyta</taxon>
        <taxon>Tracheophyta</taxon>
        <taxon>Spermatophyta</taxon>
        <taxon>Magnoliopsida</taxon>
        <taxon>eudicotyledons</taxon>
        <taxon>Gunneridae</taxon>
        <taxon>Pentapetalae</taxon>
        <taxon>rosids</taxon>
        <taxon>fabids</taxon>
        <taxon>Rosales</taxon>
        <taxon>Cannabaceae</taxon>
        <taxon>Cannabis</taxon>
    </lineage>
</organism>
<evidence type="ECO:0000256" key="9">
    <source>
        <dbReference type="SAM" id="MobiDB-lite"/>
    </source>
</evidence>
<dbReference type="Pfam" id="PF03947">
    <property type="entry name" value="Ribosomal_L2_C"/>
    <property type="match status" value="1"/>
</dbReference>
<dbReference type="Pfam" id="PF00181">
    <property type="entry name" value="Ribosomal_L2_N"/>
    <property type="match status" value="1"/>
</dbReference>
<sequence>MAIHLYKTSTPSTRKGTVDRKVKSNPRNNLIYGQHRCGKGRNARGIITAGHRGEGHKRLYRKIDFRWNDKDIYGKIVTIEYDPNRNAYICLIHYGGSEKRYILHPRGALIGDTIVSGTEVSIKMGNALPLIIWRRQNCFKHRQNQPEAPLVSKRGGWISSSTSRKPYALEEACTVWEGVLIDQKEESTSTDMPLSTAIHNIEITLGKGGQLARAAGAVAKLIAKEGKSAILKLPSGEVRLIPKICSAIVGQVGNVWVNQKSLGRAGSKRWLGKRPVVRGVVMNPVDHPHGGGEGRAPIGRKKPSTPWGYPALGRRSRKRNKYSDNLILRRRTKKEIIVTWSRASTIIPTMIGHTIAVHNGKEHLPIYIIDHMVGHKLGEFAPTLNFRGHAKNDNRSRR</sequence>
<comment type="similarity">
    <text evidence="2">Belongs to the universal ribosomal protein uL2 family.</text>
</comment>
<comment type="similarity">
    <text evidence="3 8">Belongs to the universal ribosomal protein uS19 family.</text>
</comment>
<dbReference type="PROSITE" id="PS00323">
    <property type="entry name" value="RIBOSOMAL_S19"/>
    <property type="match status" value="1"/>
</dbReference>
<comment type="caution">
    <text evidence="12">The sequence shown here is derived from an EMBL/GenBank/DDBJ whole genome shotgun (WGS) entry which is preliminary data.</text>
</comment>
<dbReference type="PROSITE" id="PS00467">
    <property type="entry name" value="RIBOSOMAL_L2"/>
    <property type="match status" value="1"/>
</dbReference>
<protein>
    <recommendedName>
        <fullName evidence="14">Ribosomal protein L2</fullName>
    </recommendedName>
</protein>
<evidence type="ECO:0000256" key="4">
    <source>
        <dbReference type="ARBA" id="ARBA00011838"/>
    </source>
</evidence>
<dbReference type="InterPro" id="IPR022669">
    <property type="entry name" value="Ribosomal_uL2_C"/>
</dbReference>
<dbReference type="GO" id="GO:0003723">
    <property type="term" value="F:RNA binding"/>
    <property type="evidence" value="ECO:0007669"/>
    <property type="project" value="InterPro"/>
</dbReference>
<dbReference type="PRINTS" id="PR00975">
    <property type="entry name" value="RIBOSOMALS19"/>
</dbReference>
<keyword evidence="13" id="KW-1185">Reference proteome</keyword>
<dbReference type="GO" id="GO:0015935">
    <property type="term" value="C:small ribosomal subunit"/>
    <property type="evidence" value="ECO:0007669"/>
    <property type="project" value="InterPro"/>
</dbReference>
<keyword evidence="6 8" id="KW-0689">Ribosomal protein</keyword>
<feature type="domain" description="Large ribosomal subunit protein uL2 RNA-binding" evidence="11">
    <location>
        <begin position="40"/>
        <end position="116"/>
    </location>
</feature>
<dbReference type="GO" id="GO:0032543">
    <property type="term" value="P:mitochondrial translation"/>
    <property type="evidence" value="ECO:0007669"/>
    <property type="project" value="TreeGrafter"/>
</dbReference>
<dbReference type="HAMAP" id="MF_00531">
    <property type="entry name" value="Ribosomal_uS19"/>
    <property type="match status" value="1"/>
</dbReference>
<evidence type="ECO:0000256" key="3">
    <source>
        <dbReference type="ARBA" id="ARBA00007345"/>
    </source>
</evidence>
<accession>A0A7J6I145</accession>
<evidence type="ECO:0000259" key="10">
    <source>
        <dbReference type="SMART" id="SM01382"/>
    </source>
</evidence>
<keyword evidence="7 8" id="KW-0687">Ribonucleoprotein</keyword>
<dbReference type="Gene3D" id="4.10.950.10">
    <property type="entry name" value="Ribosomal protein L2, domain 3"/>
    <property type="match status" value="1"/>
</dbReference>
<dbReference type="SMART" id="SM01383">
    <property type="entry name" value="Ribosomal_L2"/>
    <property type="match status" value="1"/>
</dbReference>
<feature type="domain" description="Large ribosomal subunit protein uL2 C-terminal" evidence="10">
    <location>
        <begin position="191"/>
        <end position="310"/>
    </location>
</feature>
<evidence type="ECO:0000256" key="7">
    <source>
        <dbReference type="ARBA" id="ARBA00023274"/>
    </source>
</evidence>